<evidence type="ECO:0000256" key="1">
    <source>
        <dbReference type="SAM" id="Phobius"/>
    </source>
</evidence>
<reference evidence="2 3" key="2">
    <citation type="submission" date="2018-11" db="EMBL/GenBank/DDBJ databases">
        <authorList>
            <consortium name="Pathogen Informatics"/>
        </authorList>
    </citation>
    <scope>NUCLEOTIDE SEQUENCE [LARGE SCALE GENOMIC DNA]</scope>
</reference>
<reference evidence="4" key="1">
    <citation type="submission" date="2016-06" db="UniProtKB">
        <authorList>
            <consortium name="WormBaseParasite"/>
        </authorList>
    </citation>
    <scope>IDENTIFICATION</scope>
</reference>
<keyword evidence="1" id="KW-0472">Membrane</keyword>
<keyword evidence="1" id="KW-0812">Transmembrane</keyword>
<name>A0A183U839_TOXCA</name>
<keyword evidence="1" id="KW-1133">Transmembrane helix</keyword>
<dbReference type="Proteomes" id="UP000050794">
    <property type="component" value="Unassembled WGS sequence"/>
</dbReference>
<gene>
    <name evidence="2" type="ORF">TCNE_LOCUS4659</name>
</gene>
<dbReference type="WBParaSite" id="TCNE_0000465901-mRNA-1">
    <property type="protein sequence ID" value="TCNE_0000465901-mRNA-1"/>
    <property type="gene ID" value="TCNE_0000465901"/>
</dbReference>
<evidence type="ECO:0000313" key="2">
    <source>
        <dbReference type="EMBL" id="VDM31459.1"/>
    </source>
</evidence>
<proteinExistence type="predicted"/>
<dbReference type="AlphaFoldDB" id="A0A183U839"/>
<keyword evidence="3" id="KW-1185">Reference proteome</keyword>
<feature type="transmembrane region" description="Helical" evidence="1">
    <location>
        <begin position="69"/>
        <end position="86"/>
    </location>
</feature>
<evidence type="ECO:0000313" key="3">
    <source>
        <dbReference type="Proteomes" id="UP000050794"/>
    </source>
</evidence>
<dbReference type="EMBL" id="UYWY01008465">
    <property type="protein sequence ID" value="VDM31459.1"/>
    <property type="molecule type" value="Genomic_DNA"/>
</dbReference>
<sequence length="102" mass="12351">MKSVNSYGITTQRQTTTLTRKPIQMTTLDIRYDSTPRILRPTLKKTVQRLRQQYLDFVYRYNNYRITQVIHYILMSFGISFATPFIDKIYPRFKSIIIYWDV</sequence>
<organism evidence="3 4">
    <name type="scientific">Toxocara canis</name>
    <name type="common">Canine roundworm</name>
    <dbReference type="NCBI Taxonomy" id="6265"/>
    <lineage>
        <taxon>Eukaryota</taxon>
        <taxon>Metazoa</taxon>
        <taxon>Ecdysozoa</taxon>
        <taxon>Nematoda</taxon>
        <taxon>Chromadorea</taxon>
        <taxon>Rhabditida</taxon>
        <taxon>Spirurina</taxon>
        <taxon>Ascaridomorpha</taxon>
        <taxon>Ascaridoidea</taxon>
        <taxon>Toxocaridae</taxon>
        <taxon>Toxocara</taxon>
    </lineage>
</organism>
<protein>
    <submittedName>
        <fullName evidence="4">Transmembrane protein</fullName>
    </submittedName>
</protein>
<evidence type="ECO:0000313" key="4">
    <source>
        <dbReference type="WBParaSite" id="TCNE_0000465901-mRNA-1"/>
    </source>
</evidence>
<accession>A0A183U839</accession>